<dbReference type="OrthoDB" id="422839at2759"/>
<dbReference type="GO" id="GO:0005634">
    <property type="term" value="C:nucleus"/>
    <property type="evidence" value="ECO:0007669"/>
    <property type="project" value="UniProtKB-ARBA"/>
</dbReference>
<evidence type="ECO:0000256" key="12">
    <source>
        <dbReference type="ARBA" id="ARBA00023172"/>
    </source>
</evidence>
<comment type="caution">
    <text evidence="17">The sequence shown here is derived from an EMBL/GenBank/DDBJ whole genome shotgun (WGS) entry which is preliminary data.</text>
</comment>
<evidence type="ECO:0000256" key="8">
    <source>
        <dbReference type="ARBA" id="ARBA00022884"/>
    </source>
</evidence>
<dbReference type="PRINTS" id="PR01217">
    <property type="entry name" value="PRICHEXTENSN"/>
</dbReference>
<keyword evidence="4" id="KW-0479">Metal-binding</keyword>
<feature type="region of interest" description="Disordered" evidence="15">
    <location>
        <begin position="1"/>
        <end position="85"/>
    </location>
</feature>
<evidence type="ECO:0000256" key="15">
    <source>
        <dbReference type="SAM" id="MobiDB-lite"/>
    </source>
</evidence>
<dbReference type="SUPFAM" id="SSF53098">
    <property type="entry name" value="Ribonuclease H-like"/>
    <property type="match status" value="1"/>
</dbReference>
<organism evidence="17 18">
    <name type="scientific">Puccinia coronata f. sp. avenae</name>
    <dbReference type="NCBI Taxonomy" id="200324"/>
    <lineage>
        <taxon>Eukaryota</taxon>
        <taxon>Fungi</taxon>
        <taxon>Dikarya</taxon>
        <taxon>Basidiomycota</taxon>
        <taxon>Pucciniomycotina</taxon>
        <taxon>Pucciniomycetes</taxon>
        <taxon>Pucciniales</taxon>
        <taxon>Pucciniaceae</taxon>
        <taxon>Puccinia</taxon>
    </lineage>
</organism>
<feature type="compositionally biased region" description="Pro residues" evidence="15">
    <location>
        <begin position="610"/>
        <end position="670"/>
    </location>
</feature>
<dbReference type="InterPro" id="IPR039537">
    <property type="entry name" value="Retrotran_Ty1/copia-like"/>
</dbReference>
<keyword evidence="11" id="KW-0808">Transferase</keyword>
<dbReference type="InterPro" id="IPR057670">
    <property type="entry name" value="SH3_retrovirus"/>
</dbReference>
<evidence type="ECO:0000256" key="5">
    <source>
        <dbReference type="ARBA" id="ARBA00022759"/>
    </source>
</evidence>
<dbReference type="PROSITE" id="PS50994">
    <property type="entry name" value="INTEGRASE"/>
    <property type="match status" value="1"/>
</dbReference>
<dbReference type="EMBL" id="PGCJ01001163">
    <property type="protein sequence ID" value="PLW08406.1"/>
    <property type="molecule type" value="Genomic_DNA"/>
</dbReference>
<dbReference type="GO" id="GO:0004519">
    <property type="term" value="F:endonuclease activity"/>
    <property type="evidence" value="ECO:0007669"/>
    <property type="project" value="UniProtKB-KW"/>
</dbReference>
<evidence type="ECO:0000256" key="4">
    <source>
        <dbReference type="ARBA" id="ARBA00022723"/>
    </source>
</evidence>
<dbReference type="GO" id="GO:0016787">
    <property type="term" value="F:hydrolase activity"/>
    <property type="evidence" value="ECO:0007669"/>
    <property type="project" value="UniProtKB-KW"/>
</dbReference>
<keyword evidence="7" id="KW-0460">Magnesium</keyword>
<evidence type="ECO:0000313" key="17">
    <source>
        <dbReference type="EMBL" id="PLW08406.1"/>
    </source>
</evidence>
<keyword evidence="9" id="KW-0229">DNA integration</keyword>
<dbReference type="InterPro" id="IPR012337">
    <property type="entry name" value="RNaseH-like_sf"/>
</dbReference>
<gene>
    <name evidence="17" type="ORF">PCANC_27961</name>
</gene>
<keyword evidence="3" id="KW-0540">Nuclease</keyword>
<keyword evidence="10" id="KW-0695">RNA-directed DNA polymerase</keyword>
<dbReference type="PANTHER" id="PTHR42648">
    <property type="entry name" value="TRANSPOSASE, PUTATIVE-RELATED"/>
    <property type="match status" value="1"/>
</dbReference>
<comment type="catalytic activity">
    <reaction evidence="14">
        <text>DNA(n) + a 2'-deoxyribonucleoside 5'-triphosphate = DNA(n+1) + diphosphate</text>
        <dbReference type="Rhea" id="RHEA:22508"/>
        <dbReference type="Rhea" id="RHEA-COMP:17339"/>
        <dbReference type="Rhea" id="RHEA-COMP:17340"/>
        <dbReference type="ChEBI" id="CHEBI:33019"/>
        <dbReference type="ChEBI" id="CHEBI:61560"/>
        <dbReference type="ChEBI" id="CHEBI:173112"/>
        <dbReference type="EC" id="2.7.7.7"/>
    </reaction>
</comment>
<feature type="compositionally biased region" description="Low complexity" evidence="15">
    <location>
        <begin position="577"/>
        <end position="589"/>
    </location>
</feature>
<dbReference type="Pfam" id="PF00665">
    <property type="entry name" value="rve"/>
    <property type="match status" value="1"/>
</dbReference>
<dbReference type="Pfam" id="PF13976">
    <property type="entry name" value="gag_pre-integrs"/>
    <property type="match status" value="1"/>
</dbReference>
<keyword evidence="8" id="KW-0694">RNA-binding</keyword>
<dbReference type="GO" id="GO:0006310">
    <property type="term" value="P:DNA recombination"/>
    <property type="evidence" value="ECO:0007669"/>
    <property type="project" value="UniProtKB-KW"/>
</dbReference>
<evidence type="ECO:0000256" key="9">
    <source>
        <dbReference type="ARBA" id="ARBA00022908"/>
    </source>
</evidence>
<evidence type="ECO:0000256" key="13">
    <source>
        <dbReference type="ARBA" id="ARBA00048173"/>
    </source>
</evidence>
<keyword evidence="18" id="KW-1185">Reference proteome</keyword>
<dbReference type="AlphaFoldDB" id="A0A2N5S5A5"/>
<dbReference type="Proteomes" id="UP000235388">
    <property type="component" value="Unassembled WGS sequence"/>
</dbReference>
<evidence type="ECO:0000313" key="18">
    <source>
        <dbReference type="Proteomes" id="UP000235388"/>
    </source>
</evidence>
<evidence type="ECO:0000256" key="11">
    <source>
        <dbReference type="ARBA" id="ARBA00022932"/>
    </source>
</evidence>
<dbReference type="Gene3D" id="3.30.420.10">
    <property type="entry name" value="Ribonuclease H-like superfamily/Ribonuclease H"/>
    <property type="match status" value="1"/>
</dbReference>
<keyword evidence="6" id="KW-0378">Hydrolase</keyword>
<evidence type="ECO:0000256" key="3">
    <source>
        <dbReference type="ARBA" id="ARBA00022722"/>
    </source>
</evidence>
<keyword evidence="2" id="KW-0548">Nucleotidyltransferase</keyword>
<dbReference type="PANTHER" id="PTHR42648:SF11">
    <property type="entry name" value="TRANSPOSON TY4-P GAG-POL POLYPROTEIN"/>
    <property type="match status" value="1"/>
</dbReference>
<dbReference type="GO" id="GO:0003964">
    <property type="term" value="F:RNA-directed DNA polymerase activity"/>
    <property type="evidence" value="ECO:0007669"/>
    <property type="project" value="UniProtKB-KW"/>
</dbReference>
<keyword evidence="12" id="KW-0233">DNA recombination</keyword>
<comment type="catalytic activity">
    <reaction evidence="13">
        <text>DNA(n) + a 2'-deoxyribonucleoside 5'-triphosphate = DNA(n+1) + diphosphate</text>
        <dbReference type="Rhea" id="RHEA:22508"/>
        <dbReference type="Rhea" id="RHEA-COMP:17339"/>
        <dbReference type="Rhea" id="RHEA-COMP:17340"/>
        <dbReference type="ChEBI" id="CHEBI:33019"/>
        <dbReference type="ChEBI" id="CHEBI:61560"/>
        <dbReference type="ChEBI" id="CHEBI:173112"/>
        <dbReference type="EC" id="2.7.7.49"/>
    </reaction>
</comment>
<evidence type="ECO:0000256" key="2">
    <source>
        <dbReference type="ARBA" id="ARBA00022695"/>
    </source>
</evidence>
<dbReference type="InterPro" id="IPR036397">
    <property type="entry name" value="RNaseH_sf"/>
</dbReference>
<dbReference type="GO" id="GO:0003723">
    <property type="term" value="F:RNA binding"/>
    <property type="evidence" value="ECO:0007669"/>
    <property type="project" value="UniProtKB-KW"/>
</dbReference>
<evidence type="ECO:0000256" key="6">
    <source>
        <dbReference type="ARBA" id="ARBA00022801"/>
    </source>
</evidence>
<reference evidence="17 18" key="1">
    <citation type="submission" date="2017-11" db="EMBL/GenBank/DDBJ databases">
        <title>De novo assembly and phasing of dikaryotic genomes from two isolates of Puccinia coronata f. sp. avenae, the causal agent of oat crown rust.</title>
        <authorList>
            <person name="Miller M.E."/>
            <person name="Zhang Y."/>
            <person name="Omidvar V."/>
            <person name="Sperschneider J."/>
            <person name="Schwessinger B."/>
            <person name="Raley C."/>
            <person name="Palmer J.M."/>
            <person name="Garnica D."/>
            <person name="Upadhyaya N."/>
            <person name="Rathjen J."/>
            <person name="Taylor J.M."/>
            <person name="Park R.F."/>
            <person name="Dodds P.N."/>
            <person name="Hirsch C.D."/>
            <person name="Kianian S.F."/>
            <person name="Figueroa M."/>
        </authorList>
    </citation>
    <scope>NUCLEOTIDE SEQUENCE [LARGE SCALE GENOMIC DNA]</scope>
    <source>
        <strain evidence="17">12NC29</strain>
    </source>
</reference>
<feature type="compositionally biased region" description="Polar residues" evidence="15">
    <location>
        <begin position="35"/>
        <end position="44"/>
    </location>
</feature>
<feature type="domain" description="Integrase catalytic" evidence="16">
    <location>
        <begin position="302"/>
        <end position="468"/>
    </location>
</feature>
<feature type="compositionally biased region" description="Pro residues" evidence="15">
    <location>
        <begin position="565"/>
        <end position="576"/>
    </location>
</feature>
<keyword evidence="11" id="KW-0239">DNA-directed DNA polymerase</keyword>
<evidence type="ECO:0000259" key="16">
    <source>
        <dbReference type="PROSITE" id="PS50994"/>
    </source>
</evidence>
<feature type="region of interest" description="Disordered" evidence="15">
    <location>
        <begin position="561"/>
        <end position="589"/>
    </location>
</feature>
<dbReference type="GO" id="GO:0003887">
    <property type="term" value="F:DNA-directed DNA polymerase activity"/>
    <property type="evidence" value="ECO:0007669"/>
    <property type="project" value="UniProtKB-KW"/>
</dbReference>
<evidence type="ECO:0000256" key="14">
    <source>
        <dbReference type="ARBA" id="ARBA00049244"/>
    </source>
</evidence>
<sequence>MFGTPHCSPTNPNPGALDLRSTTSSTVLSARGLGTTLSRSSRPSANRYRPKPQAKAGHTTVVDLGGGDDQEDSDYSGSNNDTQDTHHARAGNAVAVTKHSANAVSATPRDANLDSGCSNCMTPYSSGVFNVKPDSTLVRLADHSTVEASHRGTASLPLSTPVTVPTLVVPDLHEPLLSIVAMCNSGLTCVFEKERCNIFKMNSLVVDGNPVGHGYRKGGLYYLPSNEVKSLSTSTQSLSSVDRSLLGFHRRLSHIGLRPLKRLLKILDIKPTIMNETDVQRCTVCVQSKMHRSPFKSQSNYRSDSPGKLIHSDVGSFEVVSREGYKYFVTFVDDFSKHVSLFQMKSKSNVFNCFKIFRAHFERDGSYKILSLRSDNGGEYMSTEFSSYLSLAGINHDPGPPHSPELNGVAERTNCTLGNLICCSLQDAGLPKFFWEDALRHISFTLNSFPCYTPAGFKAPNEILGKPLVNLSTLHPFGCLVWYKVPKANRQKLDAKGRPSLLLSYLGDGNGYRLWDLEKKSVIKSRDVLFVDETFPYGSELTRQPPPVEVELPWPPHLLVSPPAIEKPPQPDPKPVPSILDLPPLDIPLQPRFDRRLTASIHANGKQPVSPTPPSPPSIPAPPPSPSSPKSPTPTPPPSPVSPKSPTPAPSPSPNSSASPPPVPPSPSPLPLKSLSPRPQSPPTRRSGRQRRAPDSYGSWAKSASAIDDVDTPKTWKQLLRSPHKSRWLKSANEEFLSLLGMETWRLVPRPLKRKIIKSK</sequence>
<proteinExistence type="predicted"/>
<dbReference type="GO" id="GO:0015074">
    <property type="term" value="P:DNA integration"/>
    <property type="evidence" value="ECO:0007669"/>
    <property type="project" value="UniProtKB-KW"/>
</dbReference>
<evidence type="ECO:0000256" key="1">
    <source>
        <dbReference type="ARBA" id="ARBA00022578"/>
    </source>
</evidence>
<dbReference type="Pfam" id="PF25597">
    <property type="entry name" value="SH3_retrovirus"/>
    <property type="match status" value="1"/>
</dbReference>
<dbReference type="InterPro" id="IPR001584">
    <property type="entry name" value="Integrase_cat-core"/>
</dbReference>
<name>A0A2N5S5A5_9BASI</name>
<accession>A0A2N5S5A5</accession>
<dbReference type="GO" id="GO:0032196">
    <property type="term" value="P:transposition"/>
    <property type="evidence" value="ECO:0007669"/>
    <property type="project" value="UniProtKB-KW"/>
</dbReference>
<evidence type="ECO:0000256" key="10">
    <source>
        <dbReference type="ARBA" id="ARBA00022918"/>
    </source>
</evidence>
<evidence type="ECO:0000256" key="7">
    <source>
        <dbReference type="ARBA" id="ARBA00022842"/>
    </source>
</evidence>
<keyword evidence="1" id="KW-0815">Transposition</keyword>
<protein>
    <recommendedName>
        <fullName evidence="16">Integrase catalytic domain-containing protein</fullName>
    </recommendedName>
</protein>
<dbReference type="GO" id="GO:0046872">
    <property type="term" value="F:metal ion binding"/>
    <property type="evidence" value="ECO:0007669"/>
    <property type="project" value="UniProtKB-KW"/>
</dbReference>
<dbReference type="InterPro" id="IPR025724">
    <property type="entry name" value="GAG-pre-integrase_dom"/>
</dbReference>
<keyword evidence="5" id="KW-0255">Endonuclease</keyword>
<feature type="region of interest" description="Disordered" evidence="15">
    <location>
        <begin position="603"/>
        <end position="705"/>
    </location>
</feature>
<dbReference type="STRING" id="200324.A0A2N5S5A5"/>